<evidence type="ECO:0000313" key="4">
    <source>
        <dbReference type="Proteomes" id="UP000035100"/>
    </source>
</evidence>
<dbReference type="InterPro" id="IPR018656">
    <property type="entry name" value="DUF2087"/>
</dbReference>
<name>A0A0D0Q305_9RHOB</name>
<dbReference type="AlphaFoldDB" id="A0A0D0Q305"/>
<feature type="domain" description="DUF2087" evidence="1">
    <location>
        <begin position="82"/>
        <end position="152"/>
    </location>
</feature>
<dbReference type="InterPro" id="IPR045517">
    <property type="entry name" value="Glyoxalase_8"/>
</dbReference>
<protein>
    <submittedName>
        <fullName evidence="3">Uncharacterized protein</fullName>
    </submittedName>
</protein>
<evidence type="ECO:0000259" key="1">
    <source>
        <dbReference type="Pfam" id="PF09860"/>
    </source>
</evidence>
<dbReference type="Proteomes" id="UP000035100">
    <property type="component" value="Unassembled WGS sequence"/>
</dbReference>
<dbReference type="EMBL" id="AONG01000012">
    <property type="protein sequence ID" value="KIQ68934.1"/>
    <property type="molecule type" value="Genomic_DNA"/>
</dbReference>
<organism evidence="3 4">
    <name type="scientific">Wenxinia marina DSM 24838</name>
    <dbReference type="NCBI Taxonomy" id="1123501"/>
    <lineage>
        <taxon>Bacteria</taxon>
        <taxon>Pseudomonadati</taxon>
        <taxon>Pseudomonadota</taxon>
        <taxon>Alphaproteobacteria</taxon>
        <taxon>Rhodobacterales</taxon>
        <taxon>Roseobacteraceae</taxon>
        <taxon>Wenxinia</taxon>
    </lineage>
</organism>
<dbReference type="RefSeq" id="WP_018301567.1">
    <property type="nucleotide sequence ID" value="NZ_KB902277.1"/>
</dbReference>
<reference evidence="3 4" key="1">
    <citation type="submission" date="2013-01" db="EMBL/GenBank/DDBJ databases">
        <authorList>
            <person name="Fiebig A."/>
            <person name="Goeker M."/>
            <person name="Klenk H.-P.P."/>
        </authorList>
    </citation>
    <scope>NUCLEOTIDE SEQUENCE [LARGE SCALE GENOMIC DNA]</scope>
    <source>
        <strain evidence="3 4">DSM 24838</strain>
    </source>
</reference>
<dbReference type="OrthoDB" id="6867569at2"/>
<keyword evidence="4" id="KW-1185">Reference proteome</keyword>
<dbReference type="Pfam" id="PF20066">
    <property type="entry name" value="Glyoxalase_8"/>
    <property type="match status" value="1"/>
</dbReference>
<evidence type="ECO:0000259" key="2">
    <source>
        <dbReference type="Pfam" id="PF20066"/>
    </source>
</evidence>
<evidence type="ECO:0000313" key="3">
    <source>
        <dbReference type="EMBL" id="KIQ68934.1"/>
    </source>
</evidence>
<dbReference type="Pfam" id="PF09860">
    <property type="entry name" value="DUF2087"/>
    <property type="match status" value="1"/>
</dbReference>
<comment type="caution">
    <text evidence="3">The sequence shown here is derived from an EMBL/GenBank/DDBJ whole genome shotgun (WGS) entry which is preliminary data.</text>
</comment>
<gene>
    <name evidence="3" type="ORF">Wenmar_02666</name>
</gene>
<dbReference type="eggNOG" id="COG3860">
    <property type="taxonomic scope" value="Bacteria"/>
</dbReference>
<accession>A0A0D0Q305</accession>
<dbReference type="STRING" id="1123501.Wenmar_02666"/>
<sequence>MTRDAISLTIPDLSAFARTLGASLAEDSEPPGHQRLLGHLARAAGYRNWQHLRAAVTPAPAPEPVDRRRVDRALRCFDAEGRMIRWPRQTQVQALCVWSAWARLPSGRDLTEREVNARLKDFAAFGDHVLLRRSLIDHRLAERATDGSVYRRVERRPPAEALEVIRAVQRPSN</sequence>
<proteinExistence type="predicted"/>
<feature type="domain" description="Glyoxalase-related protein" evidence="2">
    <location>
        <begin position="9"/>
        <end position="62"/>
    </location>
</feature>